<dbReference type="SMART" id="SM01209">
    <property type="entry name" value="GARS_A"/>
    <property type="match status" value="1"/>
</dbReference>
<dbReference type="GO" id="GO:0005524">
    <property type="term" value="F:ATP binding"/>
    <property type="evidence" value="ECO:0007669"/>
    <property type="project" value="UniProtKB-UniRule"/>
</dbReference>
<dbReference type="SUPFAM" id="SSF51246">
    <property type="entry name" value="Rudiment single hybrid motif"/>
    <property type="match status" value="1"/>
</dbReference>
<comment type="cofactor">
    <cofactor evidence="2">
        <name>Mg(2+)</name>
        <dbReference type="ChEBI" id="CHEBI:18420"/>
    </cofactor>
</comment>
<dbReference type="Gene3D" id="3.30.1490.20">
    <property type="entry name" value="ATP-grasp fold, A domain"/>
    <property type="match status" value="1"/>
</dbReference>
<dbReference type="EMBL" id="MFUE01000013">
    <property type="protein sequence ID" value="OGI77583.1"/>
    <property type="molecule type" value="Genomic_DNA"/>
</dbReference>
<comment type="caution">
    <text evidence="15">The sequence shown here is derived from an EMBL/GenBank/DDBJ whole genome shotgun (WGS) entry which is preliminary data.</text>
</comment>
<dbReference type="InterPro" id="IPR037123">
    <property type="entry name" value="PRibGlycinamide_synth_C_sf"/>
</dbReference>
<sequence>MKKQKILIIGAGGGREHAIGWKIAQSPRAGKLFFARGNAGTAELGTNLEIKEREISKLIDFAKNEKIDLTLVVADEPLALGVVDEFKKNNLRVWGPTKVAAQIEWSKAYSKNFMRKHNLPTARFEIFSNFEKAKAYLEARPPLGGLASKSSLVIKASGLALGKGVVIVKTLSESLQTLEEMMIKKVFGGAGNEVVIEEFLTGPEISIHVFSDGKTYKIFPASQDHKKIGERDTGLNTGGVGVVAPLPFMNKEMMQRIEKEIIAPTIKNLNAEEPFVGILYPGLMLTPDGPKILEFNARFGDPEAEAYMRLLDTDLLDIVDASIDGKLEEVEVRWKNKFACNVVLCSGGYPGSYEKEKIISGVCQRVSLTKDSMSKSLFDNDDDIVIFHAGTKINEREQLVTNGGRVLGVSALGNSLEEALEKAYKTIEKISFEGMQYRRDIGKKALEMIK</sequence>
<evidence type="ECO:0000256" key="2">
    <source>
        <dbReference type="ARBA" id="ARBA00001946"/>
    </source>
</evidence>
<dbReference type="SMART" id="SM01210">
    <property type="entry name" value="GARS_C"/>
    <property type="match status" value="1"/>
</dbReference>
<comment type="cofactor">
    <cofactor evidence="1">
        <name>Mn(2+)</name>
        <dbReference type="ChEBI" id="CHEBI:29035"/>
    </cofactor>
</comment>
<evidence type="ECO:0000256" key="5">
    <source>
        <dbReference type="ARBA" id="ARBA00022598"/>
    </source>
</evidence>
<dbReference type="GO" id="GO:0009113">
    <property type="term" value="P:purine nucleobase biosynthetic process"/>
    <property type="evidence" value="ECO:0007669"/>
    <property type="project" value="InterPro"/>
</dbReference>
<dbReference type="SUPFAM" id="SSF56059">
    <property type="entry name" value="Glutathione synthetase ATP-binding domain-like"/>
    <property type="match status" value="1"/>
</dbReference>
<dbReference type="PROSITE" id="PS00184">
    <property type="entry name" value="GARS"/>
    <property type="match status" value="1"/>
</dbReference>
<dbReference type="Gene3D" id="3.30.470.20">
    <property type="entry name" value="ATP-grasp fold, B domain"/>
    <property type="match status" value="1"/>
</dbReference>
<dbReference type="FunFam" id="3.90.600.10:FF:000001">
    <property type="entry name" value="Trifunctional purine biosynthetic protein adenosine-3"/>
    <property type="match status" value="1"/>
</dbReference>
<evidence type="ECO:0000256" key="9">
    <source>
        <dbReference type="ARBA" id="ARBA00038345"/>
    </source>
</evidence>
<evidence type="ECO:0000256" key="13">
    <source>
        <dbReference type="PROSITE-ProRule" id="PRU00409"/>
    </source>
</evidence>
<comment type="pathway">
    <text evidence="3 12">Purine metabolism; IMP biosynthesis via de novo pathway; N(1)-(5-phospho-D-ribosyl)glycinamide from 5-phospho-alpha-D-ribose 1-diphosphate: step 2/2.</text>
</comment>
<comment type="catalytic activity">
    <reaction evidence="12">
        <text>5-phospho-beta-D-ribosylamine + glycine + ATP = N(1)-(5-phospho-beta-D-ribosyl)glycinamide + ADP + phosphate + H(+)</text>
        <dbReference type="Rhea" id="RHEA:17453"/>
        <dbReference type="ChEBI" id="CHEBI:15378"/>
        <dbReference type="ChEBI" id="CHEBI:30616"/>
        <dbReference type="ChEBI" id="CHEBI:43474"/>
        <dbReference type="ChEBI" id="CHEBI:57305"/>
        <dbReference type="ChEBI" id="CHEBI:58681"/>
        <dbReference type="ChEBI" id="CHEBI:143788"/>
        <dbReference type="ChEBI" id="CHEBI:456216"/>
        <dbReference type="EC" id="6.3.4.13"/>
    </reaction>
</comment>
<reference evidence="15 16" key="1">
    <citation type="journal article" date="2016" name="Nat. Commun.">
        <title>Thousands of microbial genomes shed light on interconnected biogeochemical processes in an aquifer system.</title>
        <authorList>
            <person name="Anantharaman K."/>
            <person name="Brown C.T."/>
            <person name="Hug L.A."/>
            <person name="Sharon I."/>
            <person name="Castelle C.J."/>
            <person name="Probst A.J."/>
            <person name="Thomas B.C."/>
            <person name="Singh A."/>
            <person name="Wilkins M.J."/>
            <person name="Karaoz U."/>
            <person name="Brodie E.L."/>
            <person name="Williams K.H."/>
            <person name="Hubbard S.S."/>
            <person name="Banfield J.F."/>
        </authorList>
    </citation>
    <scope>NUCLEOTIDE SEQUENCE [LARGE SCALE GENOMIC DNA]</scope>
</reference>
<dbReference type="InterPro" id="IPR020561">
    <property type="entry name" value="PRibGlycinamid_synth_ATP-grasp"/>
</dbReference>
<dbReference type="Gene3D" id="3.40.50.20">
    <property type="match status" value="1"/>
</dbReference>
<dbReference type="InterPro" id="IPR000115">
    <property type="entry name" value="PRibGlycinamide_synth"/>
</dbReference>
<evidence type="ECO:0000313" key="15">
    <source>
        <dbReference type="EMBL" id="OGI77583.1"/>
    </source>
</evidence>
<evidence type="ECO:0000256" key="1">
    <source>
        <dbReference type="ARBA" id="ARBA00001936"/>
    </source>
</evidence>
<proteinExistence type="inferred from homology"/>
<dbReference type="PANTHER" id="PTHR43472">
    <property type="entry name" value="PHOSPHORIBOSYLAMINE--GLYCINE LIGASE"/>
    <property type="match status" value="1"/>
</dbReference>
<evidence type="ECO:0000256" key="4">
    <source>
        <dbReference type="ARBA" id="ARBA00013255"/>
    </source>
</evidence>
<dbReference type="Proteomes" id="UP000177777">
    <property type="component" value="Unassembled WGS sequence"/>
</dbReference>
<dbReference type="GO" id="GO:0006189">
    <property type="term" value="P:'de novo' IMP biosynthetic process"/>
    <property type="evidence" value="ECO:0007669"/>
    <property type="project" value="UniProtKB-UniRule"/>
</dbReference>
<dbReference type="InterPro" id="IPR013815">
    <property type="entry name" value="ATP_grasp_subdomain_1"/>
</dbReference>
<evidence type="ECO:0000256" key="10">
    <source>
        <dbReference type="ARBA" id="ARBA00042242"/>
    </source>
</evidence>
<evidence type="ECO:0000256" key="12">
    <source>
        <dbReference type="HAMAP-Rule" id="MF_00138"/>
    </source>
</evidence>
<dbReference type="InterPro" id="IPR016185">
    <property type="entry name" value="PreATP-grasp_dom_sf"/>
</dbReference>
<dbReference type="Gene3D" id="3.90.600.10">
    <property type="entry name" value="Phosphoribosylglycinamide synthetase, C-terminal domain"/>
    <property type="match status" value="1"/>
</dbReference>
<dbReference type="Pfam" id="PF01071">
    <property type="entry name" value="GARS_A"/>
    <property type="match status" value="1"/>
</dbReference>
<dbReference type="NCBIfam" id="TIGR00877">
    <property type="entry name" value="purD"/>
    <property type="match status" value="1"/>
</dbReference>
<dbReference type="EC" id="6.3.4.13" evidence="4 12"/>
<dbReference type="PROSITE" id="PS50975">
    <property type="entry name" value="ATP_GRASP"/>
    <property type="match status" value="1"/>
</dbReference>
<dbReference type="GO" id="GO:0004637">
    <property type="term" value="F:phosphoribosylamine-glycine ligase activity"/>
    <property type="evidence" value="ECO:0007669"/>
    <property type="project" value="UniProtKB-UniRule"/>
</dbReference>
<dbReference type="Pfam" id="PF02844">
    <property type="entry name" value="GARS_N"/>
    <property type="match status" value="1"/>
</dbReference>
<keyword evidence="8 13" id="KW-0067">ATP-binding</keyword>
<evidence type="ECO:0000256" key="7">
    <source>
        <dbReference type="ARBA" id="ARBA00022755"/>
    </source>
</evidence>
<feature type="domain" description="ATP-grasp" evidence="14">
    <location>
        <begin position="111"/>
        <end position="324"/>
    </location>
</feature>
<evidence type="ECO:0000259" key="14">
    <source>
        <dbReference type="PROSITE" id="PS50975"/>
    </source>
</evidence>
<dbReference type="HAMAP" id="MF_00138">
    <property type="entry name" value="GARS"/>
    <property type="match status" value="1"/>
</dbReference>
<organism evidence="15 16">
    <name type="scientific">Candidatus Nomurabacteria bacterium RIFCSPHIGHO2_02_FULL_41_18</name>
    <dbReference type="NCBI Taxonomy" id="1801754"/>
    <lineage>
        <taxon>Bacteria</taxon>
        <taxon>Candidatus Nomuraibacteriota</taxon>
    </lineage>
</organism>
<dbReference type="SUPFAM" id="SSF52440">
    <property type="entry name" value="PreATP-grasp domain"/>
    <property type="match status" value="1"/>
</dbReference>
<dbReference type="Pfam" id="PF02843">
    <property type="entry name" value="GARS_C"/>
    <property type="match status" value="1"/>
</dbReference>
<keyword evidence="5 12" id="KW-0436">Ligase</keyword>
<gene>
    <name evidence="12" type="primary">purD</name>
    <name evidence="15" type="ORF">A3D42_01135</name>
</gene>
<protein>
    <recommendedName>
        <fullName evidence="4 12">Phosphoribosylamine--glycine ligase</fullName>
        <ecNumber evidence="4 12">6.3.4.13</ecNumber>
    </recommendedName>
    <alternativeName>
        <fullName evidence="12">GARS</fullName>
    </alternativeName>
    <alternativeName>
        <fullName evidence="10 12">Glycinamide ribonucleotide synthetase</fullName>
    </alternativeName>
    <alternativeName>
        <fullName evidence="11 12">Phosphoribosylglycinamide synthetase</fullName>
    </alternativeName>
</protein>
<dbReference type="UniPathway" id="UPA00074">
    <property type="reaction ID" value="UER00125"/>
</dbReference>
<accession>A0A1F6W6P8</accession>
<dbReference type="InterPro" id="IPR011761">
    <property type="entry name" value="ATP-grasp"/>
</dbReference>
<evidence type="ECO:0000256" key="11">
    <source>
        <dbReference type="ARBA" id="ARBA00042864"/>
    </source>
</evidence>
<dbReference type="InterPro" id="IPR011054">
    <property type="entry name" value="Rudment_hybrid_motif"/>
</dbReference>
<evidence type="ECO:0000256" key="6">
    <source>
        <dbReference type="ARBA" id="ARBA00022741"/>
    </source>
</evidence>
<dbReference type="InterPro" id="IPR020562">
    <property type="entry name" value="PRibGlycinamide_synth_N"/>
</dbReference>
<keyword evidence="6 13" id="KW-0547">Nucleotide-binding</keyword>
<keyword evidence="7 12" id="KW-0658">Purine biosynthesis</keyword>
<dbReference type="InterPro" id="IPR020559">
    <property type="entry name" value="PRibGlycinamide_synth_CS"/>
</dbReference>
<name>A0A1F6W6P8_9BACT</name>
<dbReference type="PANTHER" id="PTHR43472:SF1">
    <property type="entry name" value="PHOSPHORIBOSYLAMINE--GLYCINE LIGASE, CHLOROPLASTIC"/>
    <property type="match status" value="1"/>
</dbReference>
<evidence type="ECO:0000313" key="16">
    <source>
        <dbReference type="Proteomes" id="UP000177777"/>
    </source>
</evidence>
<dbReference type="InterPro" id="IPR020560">
    <property type="entry name" value="PRibGlycinamide_synth_C-dom"/>
</dbReference>
<dbReference type="GO" id="GO:0046872">
    <property type="term" value="F:metal ion binding"/>
    <property type="evidence" value="ECO:0007669"/>
    <property type="project" value="InterPro"/>
</dbReference>
<evidence type="ECO:0000256" key="8">
    <source>
        <dbReference type="ARBA" id="ARBA00022840"/>
    </source>
</evidence>
<dbReference type="STRING" id="1801754.A3D42_01135"/>
<evidence type="ECO:0000256" key="3">
    <source>
        <dbReference type="ARBA" id="ARBA00005174"/>
    </source>
</evidence>
<dbReference type="AlphaFoldDB" id="A0A1F6W6P8"/>
<comment type="similarity">
    <text evidence="9 12">Belongs to the GARS family.</text>
</comment>